<evidence type="ECO:0000256" key="3">
    <source>
        <dbReference type="ARBA" id="ARBA00022705"/>
    </source>
</evidence>
<dbReference type="PANTHER" id="PTHR13989:SF16">
    <property type="entry name" value="REPLICATION PROTEIN A2"/>
    <property type="match status" value="1"/>
</dbReference>
<evidence type="ECO:0000256" key="5">
    <source>
        <dbReference type="ARBA" id="ARBA00023242"/>
    </source>
</evidence>
<dbReference type="CDD" id="cd04478">
    <property type="entry name" value="RPA2_DBD_D"/>
    <property type="match status" value="1"/>
</dbReference>
<comment type="subcellular location">
    <subcellularLocation>
        <location evidence="1">Nucleus</location>
    </subcellularLocation>
</comment>
<reference evidence="8 9" key="1">
    <citation type="journal article" date="2024" name="IMA Fungus">
        <title>IMA Genome - F19 : A genome assembly and annotation guide to empower mycologists, including annotated draft genome sequences of Ceratocystis pirilliformis, Diaporthe australafricana, Fusarium ophioides, Paecilomyces lecythidis, and Sporothrix stenoceras.</title>
        <authorList>
            <person name="Aylward J."/>
            <person name="Wilson A.M."/>
            <person name="Visagie C.M."/>
            <person name="Spraker J."/>
            <person name="Barnes I."/>
            <person name="Buitendag C."/>
            <person name="Ceriani C."/>
            <person name="Del Mar Angel L."/>
            <person name="du Plessis D."/>
            <person name="Fuchs T."/>
            <person name="Gasser K."/>
            <person name="Kramer D."/>
            <person name="Li W."/>
            <person name="Munsamy K."/>
            <person name="Piso A."/>
            <person name="Price J.L."/>
            <person name="Sonnekus B."/>
            <person name="Thomas C."/>
            <person name="van der Nest A."/>
            <person name="van Dijk A."/>
            <person name="van Heerden A."/>
            <person name="van Vuuren N."/>
            <person name="Yilmaz N."/>
            <person name="Duong T.A."/>
            <person name="van der Merwe N.A."/>
            <person name="Wingfield M.J."/>
            <person name="Wingfield B.D."/>
        </authorList>
    </citation>
    <scope>NUCLEOTIDE SEQUENCE [LARGE SCALE GENOMIC DNA]</scope>
    <source>
        <strain evidence="8 9">CMW 5346</strain>
    </source>
</reference>
<dbReference type="SUPFAM" id="SSF46785">
    <property type="entry name" value="Winged helix' DNA-binding domain"/>
    <property type="match status" value="1"/>
</dbReference>
<keyword evidence="5" id="KW-0539">Nucleus</keyword>
<dbReference type="InterPro" id="IPR036390">
    <property type="entry name" value="WH_DNA-bd_sf"/>
</dbReference>
<protein>
    <submittedName>
        <fullName evidence="8">Replication factor A protein 2</fullName>
    </submittedName>
</protein>
<evidence type="ECO:0000259" key="7">
    <source>
        <dbReference type="Pfam" id="PF08784"/>
    </source>
</evidence>
<dbReference type="PIRSF" id="PIRSF036949">
    <property type="entry name" value="RPA32"/>
    <property type="match status" value="1"/>
</dbReference>
<evidence type="ECO:0000256" key="6">
    <source>
        <dbReference type="SAM" id="MobiDB-lite"/>
    </source>
</evidence>
<dbReference type="InterPro" id="IPR036388">
    <property type="entry name" value="WH-like_DNA-bd_sf"/>
</dbReference>
<evidence type="ECO:0000313" key="8">
    <source>
        <dbReference type="EMBL" id="KAL1902600.1"/>
    </source>
</evidence>
<dbReference type="InterPro" id="IPR014646">
    <property type="entry name" value="Rfa2/RPA32"/>
</dbReference>
<sequence>MASYGGGYSKPGYSADGGNTGGGFMSGSQGGSQGGGGRNYNEDSLRPVTIKQLLETEEAYPGAPEFTIDGAAITQLTIVGQVGAVNPQPTNVTYRIDDGTGSIDVKKWVDADKSEDETEAPFALDQYVRVFGRLKLFNQKRFVAAHFLRAVDDYNEVSYHALEATYVHLTLTRGAPGGGDGGANGANGYHNKSEDGGMFVDQDNGGASYGVGGGASYGVGGGASYGVGGGGGGGGGIGGRNMTANAQKVFNLLRNMPTGSEGVDINVMKNELRISMDATMAAVQELVDSSVIYATTDDSTFALLE</sequence>
<dbReference type="EMBL" id="JAWCUI010000004">
    <property type="protein sequence ID" value="KAL1902600.1"/>
    <property type="molecule type" value="Genomic_DNA"/>
</dbReference>
<feature type="compositionally biased region" description="Gly residues" evidence="6">
    <location>
        <begin position="20"/>
        <end position="38"/>
    </location>
</feature>
<keyword evidence="9" id="KW-1185">Reference proteome</keyword>
<dbReference type="SUPFAM" id="SSF50249">
    <property type="entry name" value="Nucleic acid-binding proteins"/>
    <property type="match status" value="1"/>
</dbReference>
<evidence type="ECO:0000313" key="9">
    <source>
        <dbReference type="Proteomes" id="UP001583186"/>
    </source>
</evidence>
<name>A0ABR3ZQB0_9PEZI</name>
<feature type="region of interest" description="Disordered" evidence="6">
    <location>
        <begin position="20"/>
        <end position="42"/>
    </location>
</feature>
<keyword evidence="4" id="KW-0238">DNA-binding</keyword>
<comment type="similarity">
    <text evidence="2">Belongs to the replication factor A protein 2 family.</text>
</comment>
<dbReference type="Gene3D" id="1.10.10.10">
    <property type="entry name" value="Winged helix-like DNA-binding domain superfamily/Winged helix DNA-binding domain"/>
    <property type="match status" value="1"/>
</dbReference>
<gene>
    <name evidence="8" type="primary">ssb2</name>
    <name evidence="8" type="ORF">Sste5346_001042</name>
</gene>
<feature type="domain" description="Replication protein A C-terminal" evidence="7">
    <location>
        <begin position="168"/>
        <end position="298"/>
    </location>
</feature>
<dbReference type="InterPro" id="IPR012340">
    <property type="entry name" value="NA-bd_OB-fold"/>
</dbReference>
<evidence type="ECO:0000256" key="4">
    <source>
        <dbReference type="ARBA" id="ARBA00023125"/>
    </source>
</evidence>
<dbReference type="PANTHER" id="PTHR13989">
    <property type="entry name" value="REPLICATION PROTEIN A-RELATED"/>
    <property type="match status" value="1"/>
</dbReference>
<dbReference type="Gene3D" id="2.40.50.140">
    <property type="entry name" value="Nucleic acid-binding proteins"/>
    <property type="match status" value="1"/>
</dbReference>
<dbReference type="Pfam" id="PF08784">
    <property type="entry name" value="RPA_C"/>
    <property type="match status" value="1"/>
</dbReference>
<comment type="caution">
    <text evidence="8">The sequence shown here is derived from an EMBL/GenBank/DDBJ whole genome shotgun (WGS) entry which is preliminary data.</text>
</comment>
<evidence type="ECO:0000256" key="2">
    <source>
        <dbReference type="ARBA" id="ARBA00007815"/>
    </source>
</evidence>
<evidence type="ECO:0000256" key="1">
    <source>
        <dbReference type="ARBA" id="ARBA00004123"/>
    </source>
</evidence>
<dbReference type="Proteomes" id="UP001583186">
    <property type="component" value="Unassembled WGS sequence"/>
</dbReference>
<proteinExistence type="inferred from homology"/>
<organism evidence="8 9">
    <name type="scientific">Sporothrix stenoceras</name>
    <dbReference type="NCBI Taxonomy" id="5173"/>
    <lineage>
        <taxon>Eukaryota</taxon>
        <taxon>Fungi</taxon>
        <taxon>Dikarya</taxon>
        <taxon>Ascomycota</taxon>
        <taxon>Pezizomycotina</taxon>
        <taxon>Sordariomycetes</taxon>
        <taxon>Sordariomycetidae</taxon>
        <taxon>Ophiostomatales</taxon>
        <taxon>Ophiostomataceae</taxon>
        <taxon>Sporothrix</taxon>
    </lineage>
</organism>
<keyword evidence="3" id="KW-0235">DNA replication</keyword>
<dbReference type="InterPro" id="IPR040260">
    <property type="entry name" value="RFA2-like"/>
</dbReference>
<accession>A0ABR3ZQB0</accession>
<dbReference type="InterPro" id="IPR014892">
    <property type="entry name" value="RPA_C"/>
</dbReference>